<evidence type="ECO:0000256" key="1">
    <source>
        <dbReference type="ARBA" id="ARBA00001561"/>
    </source>
</evidence>
<comment type="catalytic activity">
    <reaction evidence="1">
        <text>Hydrolyzes the link between N-acetylmuramoyl residues and L-amino acid residues in certain cell-wall glycopeptides.</text>
        <dbReference type="EC" id="3.5.1.28"/>
    </reaction>
</comment>
<sequence>MQKRTLLLTSANRPGRKIKPKAVVVHWTANTNRGANARANRDYFETHPQDKVSAHWIVDDREAILCIPEDEMAYHVGARVYRPEALQKLSRYPNDCTIGVEICVNADADFAVTYRNAVDLVADILRRYGWGVDRIWRHYDVTGKDCPRFFVNDATARQYGFAGAESAWSGFKKDVQAVLIGRKVEKVFTDIAGHWAESIIKDALGCGLVARDEKFRPNDGLTRAEGVALCMRLKDIIMAGIKDLVRQVVQEELRKAG</sequence>
<dbReference type="STRING" id="1121432.SAMN02745219_02916"/>
<dbReference type="GO" id="GO:0071555">
    <property type="term" value="P:cell wall organization"/>
    <property type="evidence" value="ECO:0007669"/>
    <property type="project" value="UniProtKB-KW"/>
</dbReference>
<dbReference type="RefSeq" id="WP_072870706.1">
    <property type="nucleotide sequence ID" value="NZ_FQZM01000043.1"/>
</dbReference>
<dbReference type="SUPFAM" id="SSF55846">
    <property type="entry name" value="N-acetylmuramoyl-L-alanine amidase-like"/>
    <property type="match status" value="1"/>
</dbReference>
<evidence type="ECO:0000259" key="6">
    <source>
        <dbReference type="PROSITE" id="PS51272"/>
    </source>
</evidence>
<evidence type="ECO:0000256" key="4">
    <source>
        <dbReference type="ARBA" id="ARBA00022801"/>
    </source>
</evidence>
<keyword evidence="4" id="KW-0378">Hydrolase</keyword>
<keyword evidence="3" id="KW-0677">Repeat</keyword>
<dbReference type="AlphaFoldDB" id="A0A1M6KLP2"/>
<keyword evidence="5" id="KW-0961">Cell wall biogenesis/degradation</keyword>
<dbReference type="InterPro" id="IPR051206">
    <property type="entry name" value="NAMLAA_amidase_2"/>
</dbReference>
<dbReference type="PROSITE" id="PS51272">
    <property type="entry name" value="SLH"/>
    <property type="match status" value="1"/>
</dbReference>
<dbReference type="Gene3D" id="3.40.80.10">
    <property type="entry name" value="Peptidoglycan recognition protein-like"/>
    <property type="match status" value="1"/>
</dbReference>
<organism evidence="7 8">
    <name type="scientific">Desulfofundulus thermosubterraneus DSM 16057</name>
    <dbReference type="NCBI Taxonomy" id="1121432"/>
    <lineage>
        <taxon>Bacteria</taxon>
        <taxon>Bacillati</taxon>
        <taxon>Bacillota</taxon>
        <taxon>Clostridia</taxon>
        <taxon>Eubacteriales</taxon>
        <taxon>Peptococcaceae</taxon>
        <taxon>Desulfofundulus</taxon>
    </lineage>
</organism>
<evidence type="ECO:0000256" key="5">
    <source>
        <dbReference type="ARBA" id="ARBA00023316"/>
    </source>
</evidence>
<evidence type="ECO:0000313" key="7">
    <source>
        <dbReference type="EMBL" id="SHJ59898.1"/>
    </source>
</evidence>
<keyword evidence="8" id="KW-1185">Reference proteome</keyword>
<feature type="domain" description="SLH" evidence="6">
    <location>
        <begin position="183"/>
        <end position="244"/>
    </location>
</feature>
<gene>
    <name evidence="7" type="ORF">SAMN02745219_02916</name>
</gene>
<accession>A0A1M6KLP2</accession>
<dbReference type="EC" id="3.5.1.28" evidence="2"/>
<dbReference type="InterPro" id="IPR001119">
    <property type="entry name" value="SLH_dom"/>
</dbReference>
<dbReference type="PANTHER" id="PTHR30417">
    <property type="entry name" value="N-ACETYLMURAMOYL-L-ALANINE AMIDASE AMID"/>
    <property type="match status" value="1"/>
</dbReference>
<dbReference type="OrthoDB" id="9794294at2"/>
<dbReference type="Pfam" id="PF01510">
    <property type="entry name" value="Amidase_2"/>
    <property type="match status" value="1"/>
</dbReference>
<dbReference type="PANTHER" id="PTHR30417:SF1">
    <property type="entry name" value="N-ACETYLMURAMOYL-L-ALANINE AMIDASE AMID"/>
    <property type="match status" value="1"/>
</dbReference>
<dbReference type="EMBL" id="FQZM01000043">
    <property type="protein sequence ID" value="SHJ59898.1"/>
    <property type="molecule type" value="Genomic_DNA"/>
</dbReference>
<reference evidence="8" key="1">
    <citation type="submission" date="2016-11" db="EMBL/GenBank/DDBJ databases">
        <authorList>
            <person name="Varghese N."/>
            <person name="Submissions S."/>
        </authorList>
    </citation>
    <scope>NUCLEOTIDE SEQUENCE [LARGE SCALE GENOMIC DNA]</scope>
    <source>
        <strain evidence="8">DSM 16057</strain>
    </source>
</reference>
<dbReference type="CDD" id="cd06583">
    <property type="entry name" value="PGRP"/>
    <property type="match status" value="1"/>
</dbReference>
<dbReference type="SMART" id="SM00644">
    <property type="entry name" value="Ami_2"/>
    <property type="match status" value="1"/>
</dbReference>
<proteinExistence type="predicted"/>
<evidence type="ECO:0000256" key="3">
    <source>
        <dbReference type="ARBA" id="ARBA00022737"/>
    </source>
</evidence>
<evidence type="ECO:0000256" key="2">
    <source>
        <dbReference type="ARBA" id="ARBA00011901"/>
    </source>
</evidence>
<dbReference type="GO" id="GO:0009253">
    <property type="term" value="P:peptidoglycan catabolic process"/>
    <property type="evidence" value="ECO:0007669"/>
    <property type="project" value="InterPro"/>
</dbReference>
<dbReference type="Proteomes" id="UP000184529">
    <property type="component" value="Unassembled WGS sequence"/>
</dbReference>
<dbReference type="GO" id="GO:0009254">
    <property type="term" value="P:peptidoglycan turnover"/>
    <property type="evidence" value="ECO:0007669"/>
    <property type="project" value="TreeGrafter"/>
</dbReference>
<evidence type="ECO:0000313" key="8">
    <source>
        <dbReference type="Proteomes" id="UP000184529"/>
    </source>
</evidence>
<dbReference type="Pfam" id="PF00395">
    <property type="entry name" value="SLH"/>
    <property type="match status" value="1"/>
</dbReference>
<dbReference type="GO" id="GO:0008745">
    <property type="term" value="F:N-acetylmuramoyl-L-alanine amidase activity"/>
    <property type="evidence" value="ECO:0007669"/>
    <property type="project" value="UniProtKB-EC"/>
</dbReference>
<dbReference type="InterPro" id="IPR036505">
    <property type="entry name" value="Amidase/PGRP_sf"/>
</dbReference>
<dbReference type="InterPro" id="IPR002502">
    <property type="entry name" value="Amidase_domain"/>
</dbReference>
<name>A0A1M6KLP2_9FIRM</name>
<protein>
    <recommendedName>
        <fullName evidence="2">N-acetylmuramoyl-L-alanine amidase</fullName>
        <ecNumber evidence="2">3.5.1.28</ecNumber>
    </recommendedName>
</protein>